<evidence type="ECO:0000313" key="6">
    <source>
        <dbReference type="EMBL" id="RXJ69095.1"/>
    </source>
</evidence>
<proteinExistence type="inferred from homology"/>
<dbReference type="AlphaFoldDB" id="A0A4Q0YFY6"/>
<dbReference type="SUPFAM" id="SSF54373">
    <property type="entry name" value="FAD-linked reductases, C-terminal domain"/>
    <property type="match status" value="1"/>
</dbReference>
<dbReference type="InterPro" id="IPR007867">
    <property type="entry name" value="GMC_OxRtase_C"/>
</dbReference>
<dbReference type="Gene3D" id="3.50.50.60">
    <property type="entry name" value="FAD/NAD(P)-binding domain"/>
    <property type="match status" value="1"/>
</dbReference>
<dbReference type="Pfam" id="PF00732">
    <property type="entry name" value="GMC_oxred_N"/>
    <property type="match status" value="1"/>
</dbReference>
<dbReference type="PIRSF" id="PIRSF000137">
    <property type="entry name" value="Alcohol_oxidase"/>
    <property type="match status" value="1"/>
</dbReference>
<comment type="similarity">
    <text evidence="1">Belongs to the GMC oxidoreductase family.</text>
</comment>
<dbReference type="InterPro" id="IPR036188">
    <property type="entry name" value="FAD/NAD-bd_sf"/>
</dbReference>
<dbReference type="EMBL" id="PEIB01000057">
    <property type="protein sequence ID" value="RXJ69095.1"/>
    <property type="molecule type" value="Genomic_DNA"/>
</dbReference>
<comment type="caution">
    <text evidence="6">The sequence shown here is derived from an EMBL/GenBank/DDBJ whole genome shotgun (WGS) entry which is preliminary data.</text>
</comment>
<accession>A0A4Q0YFY6</accession>
<protein>
    <recommendedName>
        <fullName evidence="8">Choline dehydrogenase</fullName>
    </recommendedName>
</protein>
<evidence type="ECO:0000256" key="2">
    <source>
        <dbReference type="PIRSR" id="PIRSR000137-2"/>
    </source>
</evidence>
<name>A0A4Q0YFY6_9GAMM</name>
<dbReference type="Pfam" id="PF05199">
    <property type="entry name" value="GMC_oxred_C"/>
    <property type="match status" value="1"/>
</dbReference>
<dbReference type="Proteomes" id="UP000290287">
    <property type="component" value="Unassembled WGS sequence"/>
</dbReference>
<evidence type="ECO:0000259" key="5">
    <source>
        <dbReference type="Pfam" id="PF05199"/>
    </source>
</evidence>
<comment type="cofactor">
    <cofactor evidence="2">
        <name>FAD</name>
        <dbReference type="ChEBI" id="CHEBI:57692"/>
    </cofactor>
</comment>
<dbReference type="GO" id="GO:0016614">
    <property type="term" value="F:oxidoreductase activity, acting on CH-OH group of donors"/>
    <property type="evidence" value="ECO:0007669"/>
    <property type="project" value="InterPro"/>
</dbReference>
<evidence type="ECO:0000313" key="7">
    <source>
        <dbReference type="Proteomes" id="UP000290287"/>
    </source>
</evidence>
<keyword evidence="2" id="KW-0285">Flavoprotein</keyword>
<reference evidence="6 7" key="1">
    <citation type="submission" date="2017-10" db="EMBL/GenBank/DDBJ databases">
        <title>Nyctiphanis sp. nov., isolated from the stomach of the euphausiid Nyctiphanes simplex (Hansen, 1911) in the Gulf of California.</title>
        <authorList>
            <person name="Gomez-Gil B."/>
            <person name="Aguilar-Mendez M."/>
            <person name="Lopez-Cortes A."/>
            <person name="Gomez-Gutierrez J."/>
            <person name="Roque A."/>
            <person name="Lang E."/>
            <person name="Gonzalez-Castillo A."/>
        </authorList>
    </citation>
    <scope>NUCLEOTIDE SEQUENCE [LARGE SCALE GENOMIC DNA]</scope>
    <source>
        <strain evidence="6 7">CAIM 600</strain>
    </source>
</reference>
<evidence type="ECO:0008006" key="8">
    <source>
        <dbReference type="Google" id="ProtNLM"/>
    </source>
</evidence>
<keyword evidence="2" id="KW-0274">FAD</keyword>
<dbReference type="RefSeq" id="WP_129124354.1">
    <property type="nucleotide sequence ID" value="NZ_PEIB01000057.1"/>
</dbReference>
<dbReference type="PANTHER" id="PTHR11552">
    <property type="entry name" value="GLUCOSE-METHANOL-CHOLINE GMC OXIDOREDUCTASE"/>
    <property type="match status" value="1"/>
</dbReference>
<keyword evidence="7" id="KW-1185">Reference proteome</keyword>
<dbReference type="InterPro" id="IPR000172">
    <property type="entry name" value="GMC_OxRdtase_N"/>
</dbReference>
<feature type="domain" description="Glucose-methanol-choline oxidoreductase N-terminal" evidence="4">
    <location>
        <begin position="30"/>
        <end position="364"/>
    </location>
</feature>
<dbReference type="InterPro" id="IPR012132">
    <property type="entry name" value="GMC_OxRdtase"/>
</dbReference>
<feature type="binding site" evidence="2">
    <location>
        <position position="269"/>
    </location>
    <ligand>
        <name>FAD</name>
        <dbReference type="ChEBI" id="CHEBI:57692"/>
    </ligand>
</feature>
<evidence type="ECO:0000259" key="4">
    <source>
        <dbReference type="Pfam" id="PF00732"/>
    </source>
</evidence>
<dbReference type="GO" id="GO:0050660">
    <property type="term" value="F:flavin adenine dinucleotide binding"/>
    <property type="evidence" value="ECO:0007669"/>
    <property type="project" value="InterPro"/>
</dbReference>
<feature type="region of interest" description="Disordered" evidence="3">
    <location>
        <begin position="1"/>
        <end position="22"/>
    </location>
</feature>
<evidence type="ECO:0000256" key="3">
    <source>
        <dbReference type="SAM" id="MobiDB-lite"/>
    </source>
</evidence>
<sequence>MAAGVNAFEKPPENGPSIPEPETGNTFDYIVVGSGAGGAPLAVRLAEAGYTVAVIDAGLLSPEDFHAYEVPAFSVKASEDESVSWEFFPKTHDTAEEHGFKYNEEKGGVFYPRASALGGCTTHNGMISLYPEHKDWDQIASITNDDSWDHKKMWEYFGKVKTWLPIAQPELTPATLIKGATDFKLSKQLISAILTSKAATEIQPKAGLSTVFNIFDDDINGKSTIDGEKAGCFFVPQSVKNGKRYSTREYLLSSAVKYGHLALKTQLFVKNILFENHDGRPKAVGVNCISGKNIYKASARYSDDNFQDEMTLKARKEVIISAGVFNSPQILQLSGIGDKTHLDSLGIPIVKELPGVGQNLQDHHEISVVSQYDTPLSALDGCSLGEGDDPCLEHYLTGSKDAIYRNNGIAIMAKWRSGELSNQGNDRPDLCIFGAPGNFRGYYKGYSSDFLNREENNYFSWLILKGHQTPNQGWVKITSTDPHQPPEINFQLFPDDHTGEDTVNAMLKAVRTAQSFNNKANELDLLKANQNKQVWPPQDLSDEEMKTFIKKEAWGHHASCTNKIGADDDPMAVLDSKCRVRGVDSLRVVDASSFPHIPGLFVALPIYCLSEKVADDIISSANA</sequence>
<feature type="domain" description="Glucose-methanol-choline oxidoreductase C-terminal" evidence="5">
    <location>
        <begin position="472"/>
        <end position="609"/>
    </location>
</feature>
<dbReference type="PANTHER" id="PTHR11552:SF100">
    <property type="entry name" value="DEHYDROGENASE, PUTATIVE (AFU_ORTHOLOGUE AFUA_5G00630)-RELATED"/>
    <property type="match status" value="1"/>
</dbReference>
<dbReference type="SUPFAM" id="SSF51905">
    <property type="entry name" value="FAD/NAD(P)-binding domain"/>
    <property type="match status" value="1"/>
</dbReference>
<gene>
    <name evidence="6" type="ORF">CS022_23885</name>
</gene>
<dbReference type="OrthoDB" id="9785276at2"/>
<dbReference type="Gene3D" id="3.30.560.10">
    <property type="entry name" value="Glucose Oxidase, domain 3"/>
    <property type="match status" value="1"/>
</dbReference>
<evidence type="ECO:0000256" key="1">
    <source>
        <dbReference type="ARBA" id="ARBA00010790"/>
    </source>
</evidence>
<organism evidence="6 7">
    <name type="scientific">Veronia nyctiphanis</name>
    <dbReference type="NCBI Taxonomy" id="1278244"/>
    <lineage>
        <taxon>Bacteria</taxon>
        <taxon>Pseudomonadati</taxon>
        <taxon>Pseudomonadota</taxon>
        <taxon>Gammaproteobacteria</taxon>
        <taxon>Vibrionales</taxon>
        <taxon>Vibrionaceae</taxon>
        <taxon>Veronia</taxon>
    </lineage>
</organism>